<organism evidence="1 2">
    <name type="scientific">Paramuricea clavata</name>
    <name type="common">Red gorgonian</name>
    <name type="synonym">Violescent sea-whip</name>
    <dbReference type="NCBI Taxonomy" id="317549"/>
    <lineage>
        <taxon>Eukaryota</taxon>
        <taxon>Metazoa</taxon>
        <taxon>Cnidaria</taxon>
        <taxon>Anthozoa</taxon>
        <taxon>Octocorallia</taxon>
        <taxon>Malacalcyonacea</taxon>
        <taxon>Plexauridae</taxon>
        <taxon>Paramuricea</taxon>
    </lineage>
</organism>
<protein>
    <submittedName>
        <fullName evidence="1">Uncharacterized protein</fullName>
    </submittedName>
</protein>
<feature type="non-terminal residue" evidence="1">
    <location>
        <position position="1"/>
    </location>
</feature>
<comment type="caution">
    <text evidence="1">The sequence shown here is derived from an EMBL/GenBank/DDBJ whole genome shotgun (WGS) entry which is preliminary data.</text>
</comment>
<dbReference type="EMBL" id="CACRXK020012408">
    <property type="protein sequence ID" value="CAB4023267.1"/>
    <property type="molecule type" value="Genomic_DNA"/>
</dbReference>
<dbReference type="AlphaFoldDB" id="A0A6S7IZ34"/>
<reference evidence="1" key="1">
    <citation type="submission" date="2020-04" db="EMBL/GenBank/DDBJ databases">
        <authorList>
            <person name="Alioto T."/>
            <person name="Alioto T."/>
            <person name="Gomez Garrido J."/>
        </authorList>
    </citation>
    <scope>NUCLEOTIDE SEQUENCE</scope>
    <source>
        <strain evidence="1">A484AB</strain>
    </source>
</reference>
<gene>
    <name evidence="1" type="ORF">PACLA_8A000653</name>
</gene>
<name>A0A6S7IZ34_PARCT</name>
<evidence type="ECO:0000313" key="2">
    <source>
        <dbReference type="Proteomes" id="UP001152795"/>
    </source>
</evidence>
<dbReference type="Proteomes" id="UP001152795">
    <property type="component" value="Unassembled WGS sequence"/>
</dbReference>
<sequence length="54" mass="6081">NTDNIFELLCSKNVVCSFVHGEYLLLDRISMDSNASHGRIHVGFVQKKLDEDDG</sequence>
<proteinExistence type="predicted"/>
<keyword evidence="2" id="KW-1185">Reference proteome</keyword>
<accession>A0A6S7IZ34</accession>
<evidence type="ECO:0000313" key="1">
    <source>
        <dbReference type="EMBL" id="CAB4023267.1"/>
    </source>
</evidence>